<keyword evidence="2" id="KW-1185">Reference proteome</keyword>
<dbReference type="Proteomes" id="UP000053558">
    <property type="component" value="Unassembled WGS sequence"/>
</dbReference>
<dbReference type="KEGG" id="cput:CONPUDRAFT_160382"/>
<dbReference type="AlphaFoldDB" id="R7SE44"/>
<gene>
    <name evidence="1" type="ORF">CONPUDRAFT_160382</name>
</gene>
<dbReference type="OrthoDB" id="2800937at2759"/>
<proteinExistence type="predicted"/>
<accession>R7SE44</accession>
<dbReference type="RefSeq" id="XP_007775706.1">
    <property type="nucleotide sequence ID" value="XM_007777516.1"/>
</dbReference>
<dbReference type="EMBL" id="JH711594">
    <property type="protein sequence ID" value="EIW74130.1"/>
    <property type="molecule type" value="Genomic_DNA"/>
</dbReference>
<name>R7SE44_CONPW</name>
<protein>
    <recommendedName>
        <fullName evidence="3">RNase H type-1 domain-containing protein</fullName>
    </recommendedName>
</protein>
<sequence length="304" mass="33706">MLLIQFVHTIESESPHKLLGVVIDRELRWKAQGVAAVEKGMAYAMQFRRQSRVSMGLSAKMTMQLYKAIALPKTPYACDTWLIPPFVGNSSYAQRGSLEMIRRITSVQRVAAGTSLGAMYGTATGVLEAHANLLQATLLVQQFFHSAETRLASLPDTHQLLKHLRHIARHIVGRSRHRSLLHNFVHSFDLPPGSVEPMFYQHAVPRAEVGIQTAIAKNRDEAVTDHGRYSEYVRVDTDGSAQEGRVGAAAVLTAPNGPSRALRYHLGTTTEHNHPMTIAINTMLTASRRFGRTTLALTYPSTFK</sequence>
<evidence type="ECO:0008006" key="3">
    <source>
        <dbReference type="Google" id="ProtNLM"/>
    </source>
</evidence>
<evidence type="ECO:0000313" key="1">
    <source>
        <dbReference type="EMBL" id="EIW74130.1"/>
    </source>
</evidence>
<organism evidence="1 2">
    <name type="scientific">Coniophora puteana (strain RWD-64-598)</name>
    <name type="common">Brown rot fungus</name>
    <dbReference type="NCBI Taxonomy" id="741705"/>
    <lineage>
        <taxon>Eukaryota</taxon>
        <taxon>Fungi</taxon>
        <taxon>Dikarya</taxon>
        <taxon>Basidiomycota</taxon>
        <taxon>Agaricomycotina</taxon>
        <taxon>Agaricomycetes</taxon>
        <taxon>Agaricomycetidae</taxon>
        <taxon>Boletales</taxon>
        <taxon>Coniophorineae</taxon>
        <taxon>Coniophoraceae</taxon>
        <taxon>Coniophora</taxon>
    </lineage>
</organism>
<evidence type="ECO:0000313" key="2">
    <source>
        <dbReference type="Proteomes" id="UP000053558"/>
    </source>
</evidence>
<reference evidence="2" key="1">
    <citation type="journal article" date="2012" name="Science">
        <title>The Paleozoic origin of enzymatic lignin decomposition reconstructed from 31 fungal genomes.</title>
        <authorList>
            <person name="Floudas D."/>
            <person name="Binder M."/>
            <person name="Riley R."/>
            <person name="Barry K."/>
            <person name="Blanchette R.A."/>
            <person name="Henrissat B."/>
            <person name="Martinez A.T."/>
            <person name="Otillar R."/>
            <person name="Spatafora J.W."/>
            <person name="Yadav J.S."/>
            <person name="Aerts A."/>
            <person name="Benoit I."/>
            <person name="Boyd A."/>
            <person name="Carlson A."/>
            <person name="Copeland A."/>
            <person name="Coutinho P.M."/>
            <person name="de Vries R.P."/>
            <person name="Ferreira P."/>
            <person name="Findley K."/>
            <person name="Foster B."/>
            <person name="Gaskell J."/>
            <person name="Glotzer D."/>
            <person name="Gorecki P."/>
            <person name="Heitman J."/>
            <person name="Hesse C."/>
            <person name="Hori C."/>
            <person name="Igarashi K."/>
            <person name="Jurgens J.A."/>
            <person name="Kallen N."/>
            <person name="Kersten P."/>
            <person name="Kohler A."/>
            <person name="Kuees U."/>
            <person name="Kumar T.K.A."/>
            <person name="Kuo A."/>
            <person name="LaButti K."/>
            <person name="Larrondo L.F."/>
            <person name="Lindquist E."/>
            <person name="Ling A."/>
            <person name="Lombard V."/>
            <person name="Lucas S."/>
            <person name="Lundell T."/>
            <person name="Martin R."/>
            <person name="McLaughlin D.J."/>
            <person name="Morgenstern I."/>
            <person name="Morin E."/>
            <person name="Murat C."/>
            <person name="Nagy L.G."/>
            <person name="Nolan M."/>
            <person name="Ohm R.A."/>
            <person name="Patyshakuliyeva A."/>
            <person name="Rokas A."/>
            <person name="Ruiz-Duenas F.J."/>
            <person name="Sabat G."/>
            <person name="Salamov A."/>
            <person name="Samejima M."/>
            <person name="Schmutz J."/>
            <person name="Slot J.C."/>
            <person name="St John F."/>
            <person name="Stenlid J."/>
            <person name="Sun H."/>
            <person name="Sun S."/>
            <person name="Syed K."/>
            <person name="Tsang A."/>
            <person name="Wiebenga A."/>
            <person name="Young D."/>
            <person name="Pisabarro A."/>
            <person name="Eastwood D.C."/>
            <person name="Martin F."/>
            <person name="Cullen D."/>
            <person name="Grigoriev I.V."/>
            <person name="Hibbett D.S."/>
        </authorList>
    </citation>
    <scope>NUCLEOTIDE SEQUENCE [LARGE SCALE GENOMIC DNA]</scope>
    <source>
        <strain evidence="2">RWD-64-598 SS2</strain>
    </source>
</reference>
<dbReference type="GeneID" id="19204286"/>
<dbReference type="eggNOG" id="ENOG502STH1">
    <property type="taxonomic scope" value="Eukaryota"/>
</dbReference>